<accession>A0A8J4AF58</accession>
<dbReference type="EMBL" id="BOPO01000047">
    <property type="protein sequence ID" value="GIL27513.1"/>
    <property type="molecule type" value="Genomic_DNA"/>
</dbReference>
<comment type="caution">
    <text evidence="2">The sequence shown here is derived from an EMBL/GenBank/DDBJ whole genome shotgun (WGS) entry which is preliminary data.</text>
</comment>
<proteinExistence type="predicted"/>
<dbReference type="PANTHER" id="PTHR43283:SF7">
    <property type="entry name" value="BETA-LACTAMASE-RELATED DOMAIN-CONTAINING PROTEIN"/>
    <property type="match status" value="1"/>
</dbReference>
<dbReference type="InterPro" id="IPR050789">
    <property type="entry name" value="Diverse_Enzym_Activities"/>
</dbReference>
<organism evidence="2 3">
    <name type="scientific">Actinocatenispora comari</name>
    <dbReference type="NCBI Taxonomy" id="2807577"/>
    <lineage>
        <taxon>Bacteria</taxon>
        <taxon>Bacillati</taxon>
        <taxon>Actinomycetota</taxon>
        <taxon>Actinomycetes</taxon>
        <taxon>Micromonosporales</taxon>
        <taxon>Micromonosporaceae</taxon>
        <taxon>Actinocatenispora</taxon>
    </lineage>
</organism>
<dbReference type="Pfam" id="PF00144">
    <property type="entry name" value="Beta-lactamase"/>
    <property type="match status" value="1"/>
</dbReference>
<dbReference type="InterPro" id="IPR012338">
    <property type="entry name" value="Beta-lactam/transpept-like"/>
</dbReference>
<dbReference type="AlphaFoldDB" id="A0A8J4AF58"/>
<feature type="domain" description="Beta-lactamase-related" evidence="1">
    <location>
        <begin position="36"/>
        <end position="295"/>
    </location>
</feature>
<dbReference type="InterPro" id="IPR001466">
    <property type="entry name" value="Beta-lactam-related"/>
</dbReference>
<evidence type="ECO:0000313" key="3">
    <source>
        <dbReference type="Proteomes" id="UP000614996"/>
    </source>
</evidence>
<gene>
    <name evidence="2" type="ORF">NUM_27670</name>
</gene>
<evidence type="ECO:0000313" key="2">
    <source>
        <dbReference type="EMBL" id="GIL27513.1"/>
    </source>
</evidence>
<dbReference type="Gene3D" id="3.40.710.10">
    <property type="entry name" value="DD-peptidase/beta-lactamase superfamily"/>
    <property type="match status" value="1"/>
</dbReference>
<dbReference type="SUPFAM" id="SSF56601">
    <property type="entry name" value="beta-lactamase/transpeptidase-like"/>
    <property type="match status" value="1"/>
</dbReference>
<dbReference type="Proteomes" id="UP000614996">
    <property type="component" value="Unassembled WGS sequence"/>
</dbReference>
<keyword evidence="3" id="KW-1185">Reference proteome</keyword>
<protein>
    <recommendedName>
        <fullName evidence="1">Beta-lactamase-related domain-containing protein</fullName>
    </recommendedName>
</protein>
<dbReference type="RefSeq" id="WP_207125263.1">
    <property type="nucleotide sequence ID" value="NZ_BOPO01000047.1"/>
</dbReference>
<name>A0A8J4AF58_9ACTN</name>
<dbReference type="PANTHER" id="PTHR43283">
    <property type="entry name" value="BETA-LACTAMASE-RELATED"/>
    <property type="match status" value="1"/>
</dbReference>
<sequence>MSDSLPTSAPADQGVDSRGIAAFLDAVEEAPGIEPHSLVVLRHGHRVAAGWWSPYRSDRPHMLYSLSKSFTSTALGLALDEGLLRLDDRVVDFFPEYRELAAAGTGAIRVRHLASMSSGHTRDTWQEVFEADPADPVRGFLRLPPDREPGTVFAYNQPATYTLGVILQRLTGTTLTGYLRPRLFDPLGIGTATWQQHGSGHDLGFIGLFTTTEAIATLGELYLRGGIWQGHRILSEDWVAEATRPQVRTDDAHPDWSEGYGFQFWMSRHGYRGDGAFGQFCLVLPEQDAAVAYTGATVEMQAVLDAAWRHLLPAFGRRGTAADDAALAERLGRLALPPLPAGSPRSGSWSLTPATPGATPLTAVAVRDEQIVLCEHDTELRLSLAPGRWSIADEPVPVAVSGGWTDRTHLTVDALFLEAPHRLSVTADVTAGTFDARWVEAPLVPPSLRLLRA</sequence>
<reference evidence="3" key="1">
    <citation type="journal article" date="2021" name="Int. J. Syst. Evol. Microbiol.">
        <title>Actinocatenispora comari sp. nov., an endophytic actinomycete isolated from aerial parts of Comarum salesowianum.</title>
        <authorList>
            <person name="Oyunbileg N."/>
            <person name="Iizaka Y."/>
            <person name="Hamada M."/>
            <person name="Davaapurev B.O."/>
            <person name="Fukumoto A."/>
            <person name="Tsetseg B."/>
            <person name="Kato F."/>
            <person name="Tamura T."/>
            <person name="Batkhuu J."/>
            <person name="Anzai Y."/>
        </authorList>
    </citation>
    <scope>NUCLEOTIDE SEQUENCE [LARGE SCALE GENOMIC DNA]</scope>
    <source>
        <strain evidence="3">NUM-2625</strain>
    </source>
</reference>
<evidence type="ECO:0000259" key="1">
    <source>
        <dbReference type="Pfam" id="PF00144"/>
    </source>
</evidence>